<keyword evidence="3" id="KW-1185">Reference proteome</keyword>
<dbReference type="AlphaFoldDB" id="A0A0V0R652"/>
<sequence length="825" mass="97446">MENQNLNLPFNFQYNQSCIPPSGLSQPYQMQPFQGTNTQIQSTFMSQPQQNTQGYNQNFQNQQNFNSFGSNFSNNIISNPIPNYSFYVPNQYSTQPSQNLNNSMYPAYTTPQQIQQQQYPIAQPQIQQNQSYLPDTSNFNQGFLQNGQKLQGNAQIQQQNSNQFSTFALTQSFNPQNQNNDNFNITNQIISQNEKLLKAKQSNDVPKNVINLEDDDEEPVTKINNDDSSSVQIINPSELQQQSMKTFKPQKDQNLSQNLQPTSNQSDLMNNFQSINFLQNSSKQFDQKQLNNFIVNNNSNTNQSNFNQISNNNTNINTNTNLQNNHSEQQLNNINLNNQINGSYKNEIQQNQIQNQNQNFKNTIQSQQLSNIAFNQKNNEKLMTNLEKKTSAINDPSLNQINVSPFLTSKQSQNHKQQQRHHFNLCIDDDDDSVIFEDKWALEKENNVKNNNNFSSTNYTSNINNNHNLPNNNNNGYLGQEKQNINNSINNVSLSKIIMNDQQNSSQLEGQKQILQKQQSFKQKQKLQALEQKRQQKEIQRELKLEKEKEEKKRKVDDRIKQKKQKEEEIYKKKQEEKLIIQQMIHEQQQNQKNDQDYVQKFENYYHIDKYERIWLLCQDCKGRILKSNINDINQTEFDRYQEPRLCPKCAQIKQKQKKLERQEQKLQQKKKKEEEKKIQSTDKQNQQLTEEDDEFKAQIMHGPEFQTQLPPYYTNNEEQIKKFKEFHKKRLLSNLLYKGNTQKQEYLKCHGLVKSVVKGNHFSHYDFNNLIQKHNFQFEEINKKLKSEDKSFISTIYQYQGSNSRQTRHKNKRYQYGQEYSNYM</sequence>
<reference evidence="2 3" key="1">
    <citation type="journal article" date="2015" name="Sci. Rep.">
        <title>Genome of the facultative scuticociliatosis pathogen Pseudocohnilembus persalinus provides insight into its virulence through horizontal gene transfer.</title>
        <authorList>
            <person name="Xiong J."/>
            <person name="Wang G."/>
            <person name="Cheng J."/>
            <person name="Tian M."/>
            <person name="Pan X."/>
            <person name="Warren A."/>
            <person name="Jiang C."/>
            <person name="Yuan D."/>
            <person name="Miao W."/>
        </authorList>
    </citation>
    <scope>NUCLEOTIDE SEQUENCE [LARGE SCALE GENOMIC DNA]</scope>
    <source>
        <strain evidence="2">36N120E</strain>
    </source>
</reference>
<dbReference type="InParanoid" id="A0A0V0R652"/>
<gene>
    <name evidence="2" type="ORF">PPERSA_08389</name>
</gene>
<evidence type="ECO:0000313" key="2">
    <source>
        <dbReference type="EMBL" id="KRX09988.1"/>
    </source>
</evidence>
<feature type="region of interest" description="Disordered" evidence="1">
    <location>
        <begin position="452"/>
        <end position="479"/>
    </location>
</feature>
<protein>
    <submittedName>
        <fullName evidence="2">Uncharacterized protein</fullName>
    </submittedName>
</protein>
<evidence type="ECO:0000256" key="1">
    <source>
        <dbReference type="SAM" id="MobiDB-lite"/>
    </source>
</evidence>
<accession>A0A0V0R652</accession>
<dbReference type="EMBL" id="LDAU01000041">
    <property type="protein sequence ID" value="KRX09988.1"/>
    <property type="molecule type" value="Genomic_DNA"/>
</dbReference>
<proteinExistence type="predicted"/>
<feature type="compositionally biased region" description="Basic and acidic residues" evidence="1">
    <location>
        <begin position="661"/>
        <end position="681"/>
    </location>
</feature>
<dbReference type="Proteomes" id="UP000054937">
    <property type="component" value="Unassembled WGS sequence"/>
</dbReference>
<name>A0A0V0R652_PSEPJ</name>
<feature type="compositionally biased region" description="Low complexity" evidence="1">
    <location>
        <begin position="452"/>
        <end position="475"/>
    </location>
</feature>
<feature type="region of interest" description="Disordered" evidence="1">
    <location>
        <begin position="661"/>
        <end position="691"/>
    </location>
</feature>
<evidence type="ECO:0000313" key="3">
    <source>
        <dbReference type="Proteomes" id="UP000054937"/>
    </source>
</evidence>
<feature type="region of interest" description="Disordered" evidence="1">
    <location>
        <begin position="548"/>
        <end position="567"/>
    </location>
</feature>
<comment type="caution">
    <text evidence="2">The sequence shown here is derived from an EMBL/GenBank/DDBJ whole genome shotgun (WGS) entry which is preliminary data.</text>
</comment>
<organism evidence="2 3">
    <name type="scientific">Pseudocohnilembus persalinus</name>
    <name type="common">Ciliate</name>
    <dbReference type="NCBI Taxonomy" id="266149"/>
    <lineage>
        <taxon>Eukaryota</taxon>
        <taxon>Sar</taxon>
        <taxon>Alveolata</taxon>
        <taxon>Ciliophora</taxon>
        <taxon>Intramacronucleata</taxon>
        <taxon>Oligohymenophorea</taxon>
        <taxon>Scuticociliatia</taxon>
        <taxon>Philasterida</taxon>
        <taxon>Pseudocohnilembidae</taxon>
        <taxon>Pseudocohnilembus</taxon>
    </lineage>
</organism>